<protein>
    <submittedName>
        <fullName evidence="2">DUF808 domain-containing protein</fullName>
    </submittedName>
</protein>
<feature type="transmembrane region" description="Helical" evidence="1">
    <location>
        <begin position="290"/>
        <end position="311"/>
    </location>
</feature>
<keyword evidence="1" id="KW-1133">Transmembrane helix</keyword>
<evidence type="ECO:0000256" key="1">
    <source>
        <dbReference type="SAM" id="Phobius"/>
    </source>
</evidence>
<dbReference type="PANTHER" id="PTHR30503:SF3">
    <property type="entry name" value="INNER MEMBRANE PROTEIN YEDI"/>
    <property type="match status" value="1"/>
</dbReference>
<comment type="caution">
    <text evidence="2">The sequence shown here is derived from an EMBL/GenBank/DDBJ whole genome shotgun (WGS) entry which is preliminary data.</text>
</comment>
<feature type="transmembrane region" description="Helical" evidence="1">
    <location>
        <begin position="151"/>
        <end position="170"/>
    </location>
</feature>
<keyword evidence="3" id="KW-1185">Reference proteome</keyword>
<keyword evidence="1" id="KW-0812">Transmembrane</keyword>
<evidence type="ECO:0000313" key="3">
    <source>
        <dbReference type="Proteomes" id="UP001160519"/>
    </source>
</evidence>
<accession>A0AA43Q594</accession>
<dbReference type="InterPro" id="IPR008526">
    <property type="entry name" value="YedI"/>
</dbReference>
<reference evidence="2" key="1">
    <citation type="submission" date="2023-01" db="EMBL/GenBank/DDBJ databases">
        <title>Biogeochemical cycle of methane in antarctic sediments.</title>
        <authorList>
            <person name="Roldan D.M."/>
            <person name="Menes R.J."/>
        </authorList>
    </citation>
    <scope>NUCLEOTIDE SEQUENCE [LARGE SCALE GENOMIC DNA]</scope>
    <source>
        <strain evidence="2">K-2018 MAG008</strain>
    </source>
</reference>
<dbReference type="AlphaFoldDB" id="A0AA43Q594"/>
<feature type="transmembrane region" description="Helical" evidence="1">
    <location>
        <begin position="79"/>
        <end position="100"/>
    </location>
</feature>
<name>A0AA43Q594_9GAMM</name>
<dbReference type="Pfam" id="PF05661">
    <property type="entry name" value="DUF808"/>
    <property type="match status" value="1"/>
</dbReference>
<keyword evidence="1" id="KW-0472">Membrane</keyword>
<gene>
    <name evidence="2" type="ORF">PSU93_00365</name>
</gene>
<dbReference type="GO" id="GO:0005886">
    <property type="term" value="C:plasma membrane"/>
    <property type="evidence" value="ECO:0007669"/>
    <property type="project" value="TreeGrafter"/>
</dbReference>
<dbReference type="PIRSF" id="PIRSF016660">
    <property type="entry name" value="YedI"/>
    <property type="match status" value="1"/>
</dbReference>
<feature type="transmembrane region" description="Helical" evidence="1">
    <location>
        <begin position="176"/>
        <end position="198"/>
    </location>
</feature>
<dbReference type="Proteomes" id="UP001160519">
    <property type="component" value="Unassembled WGS sequence"/>
</dbReference>
<evidence type="ECO:0000313" key="2">
    <source>
        <dbReference type="EMBL" id="MDI1229588.1"/>
    </source>
</evidence>
<sequence>MAGTSLLVLLDDIATVLDDVALMTKIAAKKTVGVLGDDLALNAEQVSGIRADRELPVVWAVAKGSLKNKLVLVPTALTISWLAPWLIMPLLMLGGAYLCFEGFEKLAHPLLHSHDEDESRRAELAAAVANPEIDLVAFERDKIKGAVRTDFVLSAEIVVITLGTLATAAFTTKVAVVSGIALMMTAGVYGLVAIIVKLDDAGLYLCQKPGLGLWAKIQHQVGRILLHGAPYLMKLLTVVGTAAMFMVGGGILIHGIPVAHHFIEQLAQSASVVPAIGGIAETLTASLLNALAGVVAGALTLVGVTMAGNIYQRVN</sequence>
<organism evidence="2 3">
    <name type="scientific">Candidatus Methylobacter titanis</name>
    <dbReference type="NCBI Taxonomy" id="3053457"/>
    <lineage>
        <taxon>Bacteria</taxon>
        <taxon>Pseudomonadati</taxon>
        <taxon>Pseudomonadota</taxon>
        <taxon>Gammaproteobacteria</taxon>
        <taxon>Methylococcales</taxon>
        <taxon>Methylococcaceae</taxon>
        <taxon>Methylobacter</taxon>
    </lineage>
</organism>
<dbReference type="EMBL" id="JAQSDF010000001">
    <property type="protein sequence ID" value="MDI1229588.1"/>
    <property type="molecule type" value="Genomic_DNA"/>
</dbReference>
<dbReference type="PANTHER" id="PTHR30503">
    <property type="entry name" value="INNER MEMBRANE PROTEIN YEDI"/>
    <property type="match status" value="1"/>
</dbReference>
<feature type="transmembrane region" description="Helical" evidence="1">
    <location>
        <begin position="235"/>
        <end position="256"/>
    </location>
</feature>
<proteinExistence type="predicted"/>